<dbReference type="Pfam" id="PF22995">
    <property type="entry name" value="C2CH-3rd_BIRD-IDD"/>
    <property type="match status" value="1"/>
</dbReference>
<dbReference type="InterPro" id="IPR059161">
    <property type="entry name" value="Znf-C2H2_STOP1/2_3rd"/>
</dbReference>
<comment type="caution">
    <text evidence="14">The sequence shown here is derived from an EMBL/GenBank/DDBJ whole genome shotgun (WGS) entry which is preliminary data.</text>
</comment>
<evidence type="ECO:0000256" key="8">
    <source>
        <dbReference type="ARBA" id="ARBA00023242"/>
    </source>
</evidence>
<keyword evidence="15" id="KW-1185">Reference proteome</keyword>
<feature type="compositionally biased region" description="Polar residues" evidence="11">
    <location>
        <begin position="1"/>
        <end position="15"/>
    </location>
</feature>
<evidence type="ECO:0000256" key="4">
    <source>
        <dbReference type="ARBA" id="ARBA00022771"/>
    </source>
</evidence>
<keyword evidence="4 10" id="KW-0863">Zinc-finger</keyword>
<evidence type="ECO:0000256" key="6">
    <source>
        <dbReference type="ARBA" id="ARBA00023015"/>
    </source>
</evidence>
<dbReference type="InterPro" id="IPR003616">
    <property type="entry name" value="Post-SET_dom"/>
</dbReference>
<evidence type="ECO:0000256" key="7">
    <source>
        <dbReference type="ARBA" id="ARBA00023163"/>
    </source>
</evidence>
<dbReference type="SMART" id="SM00355">
    <property type="entry name" value="ZnF_C2H2"/>
    <property type="match status" value="2"/>
</dbReference>
<evidence type="ECO:0000256" key="3">
    <source>
        <dbReference type="ARBA" id="ARBA00022737"/>
    </source>
</evidence>
<name>A0ABR2G5Q7_9ROSI</name>
<reference evidence="14 15" key="1">
    <citation type="journal article" date="2024" name="G3 (Bethesda)">
        <title>Genome assembly of Hibiscus sabdariffa L. provides insights into metabolisms of medicinal natural products.</title>
        <authorList>
            <person name="Kim T."/>
        </authorList>
    </citation>
    <scope>NUCLEOTIDE SEQUENCE [LARGE SCALE GENOMIC DNA]</scope>
    <source>
        <strain evidence="14">TK-2024</strain>
        <tissue evidence="14">Old leaves</tissue>
    </source>
</reference>
<evidence type="ECO:0000259" key="13">
    <source>
        <dbReference type="PROSITE" id="PS50868"/>
    </source>
</evidence>
<keyword evidence="2" id="KW-0479">Metal-binding</keyword>
<gene>
    <name evidence="14" type="ORF">V6N12_064406</name>
</gene>
<evidence type="ECO:0000256" key="2">
    <source>
        <dbReference type="ARBA" id="ARBA00022723"/>
    </source>
</evidence>
<evidence type="ECO:0000256" key="5">
    <source>
        <dbReference type="ARBA" id="ARBA00022833"/>
    </source>
</evidence>
<feature type="region of interest" description="Disordered" evidence="11">
    <location>
        <begin position="1"/>
        <end position="29"/>
    </location>
</feature>
<keyword evidence="5" id="KW-0862">Zinc</keyword>
<dbReference type="PROSITE" id="PS00028">
    <property type="entry name" value="ZINC_FINGER_C2H2_1"/>
    <property type="match status" value="1"/>
</dbReference>
<keyword evidence="8" id="KW-0539">Nucleus</keyword>
<dbReference type="PANTHER" id="PTHR45878:SF1">
    <property type="entry name" value="ZINC FINGER PROTEIN WIP2"/>
    <property type="match status" value="1"/>
</dbReference>
<dbReference type="InterPro" id="IPR036236">
    <property type="entry name" value="Znf_C2H2_sf"/>
</dbReference>
<evidence type="ECO:0000313" key="14">
    <source>
        <dbReference type="EMBL" id="KAK8595899.1"/>
    </source>
</evidence>
<organism evidence="14 15">
    <name type="scientific">Hibiscus sabdariffa</name>
    <name type="common">roselle</name>
    <dbReference type="NCBI Taxonomy" id="183260"/>
    <lineage>
        <taxon>Eukaryota</taxon>
        <taxon>Viridiplantae</taxon>
        <taxon>Streptophyta</taxon>
        <taxon>Embryophyta</taxon>
        <taxon>Tracheophyta</taxon>
        <taxon>Spermatophyta</taxon>
        <taxon>Magnoliopsida</taxon>
        <taxon>eudicotyledons</taxon>
        <taxon>Gunneridae</taxon>
        <taxon>Pentapetalae</taxon>
        <taxon>rosids</taxon>
        <taxon>malvids</taxon>
        <taxon>Malvales</taxon>
        <taxon>Malvaceae</taxon>
        <taxon>Malvoideae</taxon>
        <taxon>Hibiscus</taxon>
    </lineage>
</organism>
<evidence type="ECO:0000256" key="10">
    <source>
        <dbReference type="PROSITE-ProRule" id="PRU00042"/>
    </source>
</evidence>
<dbReference type="Pfam" id="PF23115">
    <property type="entry name" value="zf-C2H2_STOP2_3rd"/>
    <property type="match status" value="1"/>
</dbReference>
<feature type="domain" description="C2H2-type" evidence="12">
    <location>
        <begin position="243"/>
        <end position="268"/>
    </location>
</feature>
<accession>A0ABR2G5Q7</accession>
<dbReference type="InterPro" id="IPR013087">
    <property type="entry name" value="Znf_C2H2_type"/>
</dbReference>
<evidence type="ECO:0000256" key="9">
    <source>
        <dbReference type="ARBA" id="ARBA00023452"/>
    </source>
</evidence>
<dbReference type="PROSITE" id="PS50868">
    <property type="entry name" value="POST_SET"/>
    <property type="match status" value="1"/>
</dbReference>
<evidence type="ECO:0000313" key="15">
    <source>
        <dbReference type="Proteomes" id="UP001472677"/>
    </source>
</evidence>
<feature type="domain" description="C2H2-type" evidence="12">
    <location>
        <begin position="159"/>
        <end position="186"/>
    </location>
</feature>
<dbReference type="SUPFAM" id="SSF57667">
    <property type="entry name" value="beta-beta-alpha zinc fingers"/>
    <property type="match status" value="1"/>
</dbReference>
<sequence length="318" mass="35791">MSDSDPYSYSNSFKNRGSDLNPFFPSPSSSHAPSNAYSNAIYGIGNTFPHYFRAPPPSSPPLKQALPLLGSSTMRHCTAMEVEQNMDKDDSGDDEESVAVALNLCLPNPSSSISMIPSTGEDEEEEDVTVGSEFQSSELNKGQYWIPTPAQILIGPTQFSCPLCFRTFNRYNNMQMHMWGHGSQYKKGLESLRGTQPTGMMRLPCYCCAPSCQNNINHPRSKPLKDFKTLQIHYKRKHGIKAFVCRKCEKSFAVRGDWRTHEKNCGKHWYCICGSDFKHRRSLTDHIKVFGDGHVAYGIDSLDEEDEQASEMEQDNES</sequence>
<dbReference type="InterPro" id="IPR055187">
    <property type="entry name" value="C2CH-3rd_BIRD-IDD"/>
</dbReference>
<comment type="subcellular location">
    <subcellularLocation>
        <location evidence="1">Nucleus</location>
    </subcellularLocation>
</comment>
<proteinExistence type="inferred from homology"/>
<feature type="domain" description="Post-SET" evidence="13">
    <location>
        <begin position="201"/>
        <end position="217"/>
    </location>
</feature>
<keyword evidence="6" id="KW-0805">Transcription regulation</keyword>
<evidence type="ECO:0000259" key="12">
    <source>
        <dbReference type="PROSITE" id="PS50157"/>
    </source>
</evidence>
<dbReference type="Proteomes" id="UP001472677">
    <property type="component" value="Unassembled WGS sequence"/>
</dbReference>
<protein>
    <submittedName>
        <fullName evidence="14">Uncharacterized protein</fullName>
    </submittedName>
</protein>
<evidence type="ECO:0000256" key="1">
    <source>
        <dbReference type="ARBA" id="ARBA00004123"/>
    </source>
</evidence>
<dbReference type="EMBL" id="JBBPBM010000002">
    <property type="protein sequence ID" value="KAK8595899.1"/>
    <property type="molecule type" value="Genomic_DNA"/>
</dbReference>
<keyword evidence="3" id="KW-0677">Repeat</keyword>
<dbReference type="PROSITE" id="PS50157">
    <property type="entry name" value="ZINC_FINGER_C2H2_2"/>
    <property type="match status" value="2"/>
</dbReference>
<evidence type="ECO:0000256" key="11">
    <source>
        <dbReference type="SAM" id="MobiDB-lite"/>
    </source>
</evidence>
<keyword evidence="7" id="KW-0804">Transcription</keyword>
<comment type="similarity">
    <text evidence="9">Belongs to the WIP C2H2-type zinc-finger protein family.</text>
</comment>
<dbReference type="InterPro" id="IPR043584">
    <property type="entry name" value="WIP1/2/3/4/5/6"/>
</dbReference>
<dbReference type="PANTHER" id="PTHR45878">
    <property type="entry name" value="ZINC FINGER PROTEIN WIP2"/>
    <property type="match status" value="1"/>
</dbReference>